<dbReference type="EMBL" id="VSRR010000917">
    <property type="protein sequence ID" value="MPC20850.1"/>
    <property type="molecule type" value="Genomic_DNA"/>
</dbReference>
<name>A0A5B7DHM5_PORTR</name>
<keyword evidence="2" id="KW-1185">Reference proteome</keyword>
<protein>
    <submittedName>
        <fullName evidence="1">Uncharacterized protein</fullName>
    </submittedName>
</protein>
<dbReference type="Proteomes" id="UP000324222">
    <property type="component" value="Unassembled WGS sequence"/>
</dbReference>
<gene>
    <name evidence="1" type="ORF">E2C01_013812</name>
</gene>
<accession>A0A5B7DHM5</accession>
<dbReference type="AlphaFoldDB" id="A0A5B7DHM5"/>
<reference evidence="1 2" key="1">
    <citation type="submission" date="2019-05" db="EMBL/GenBank/DDBJ databases">
        <title>Another draft genome of Portunus trituberculatus and its Hox gene families provides insights of decapod evolution.</title>
        <authorList>
            <person name="Jeong J.-H."/>
            <person name="Song I."/>
            <person name="Kim S."/>
            <person name="Choi T."/>
            <person name="Kim D."/>
            <person name="Ryu S."/>
            <person name="Kim W."/>
        </authorList>
    </citation>
    <scope>NUCLEOTIDE SEQUENCE [LARGE SCALE GENOMIC DNA]</scope>
    <source>
        <tissue evidence="1">Muscle</tissue>
    </source>
</reference>
<comment type="caution">
    <text evidence="1">The sequence shown here is derived from an EMBL/GenBank/DDBJ whole genome shotgun (WGS) entry which is preliminary data.</text>
</comment>
<proteinExistence type="predicted"/>
<organism evidence="1 2">
    <name type="scientific">Portunus trituberculatus</name>
    <name type="common">Swimming crab</name>
    <name type="synonym">Neptunus trituberculatus</name>
    <dbReference type="NCBI Taxonomy" id="210409"/>
    <lineage>
        <taxon>Eukaryota</taxon>
        <taxon>Metazoa</taxon>
        <taxon>Ecdysozoa</taxon>
        <taxon>Arthropoda</taxon>
        <taxon>Crustacea</taxon>
        <taxon>Multicrustacea</taxon>
        <taxon>Malacostraca</taxon>
        <taxon>Eumalacostraca</taxon>
        <taxon>Eucarida</taxon>
        <taxon>Decapoda</taxon>
        <taxon>Pleocyemata</taxon>
        <taxon>Brachyura</taxon>
        <taxon>Eubrachyura</taxon>
        <taxon>Portunoidea</taxon>
        <taxon>Portunidae</taxon>
        <taxon>Portuninae</taxon>
        <taxon>Portunus</taxon>
    </lineage>
</organism>
<evidence type="ECO:0000313" key="2">
    <source>
        <dbReference type="Proteomes" id="UP000324222"/>
    </source>
</evidence>
<evidence type="ECO:0000313" key="1">
    <source>
        <dbReference type="EMBL" id="MPC20850.1"/>
    </source>
</evidence>
<sequence>MTKDTTTYLSYWLLCSLAPPRPQEQTLVSAQVNVRVQVREILFGTQAGSSRLKLQELCLLGLSTTTLAHLAVLHLPHTWHDVTHRLQYITAVAMF</sequence>